<dbReference type="RefSeq" id="WP_147892943.1">
    <property type="nucleotide sequence ID" value="NZ_BAAANR010000001.1"/>
</dbReference>
<dbReference type="PANTHER" id="PTHR42736:SF1">
    <property type="entry name" value="PROTEIN-GLUTAMINE GAMMA-GLUTAMYLTRANSFERASE"/>
    <property type="match status" value="1"/>
</dbReference>
<dbReference type="Pfam" id="PF01841">
    <property type="entry name" value="Transglut_core"/>
    <property type="match status" value="1"/>
</dbReference>
<sequence length="772" mass="78444">MSGAERRTPAAPRPATVDLALALGLWLALAAAMMPLLRVVDPGAWVAGGVGLIGAVLGVGFALRRLRLPAVVVSVVELLVWMAVVTAVFGRGTGLLGIVPTPDTFSLVNVLVRTAVDDVTLGAAPLEAGAALSFLIVASIGLLAVALDHVVVTARMPLLAAVGVIAVSIIPSIAVPGDVDIIAFVFLAGSILFLLAVDTRARQRAAAAAATPGAAAPTRRSPVAPGAALGIGAVAVIVAMVAAPLLPSPVARAGGSGGNIGGATIDPTLELGDDLRQPGAVEVLQLSTTEARAPYLRVATLSEFDGAVWQPDGGDAVGLDDAASDLAAVALDEGIEIVDSSTTVDIVNLNSRWAPVPYPATDVSGLDGEWSIQTDNRTVDTSSGSVQGQSYDISTSLPQPTLEQIRARSAGGTGDLTLYDLPDEIPSVIAETAQEVTADTRSDYDALVALQSWFRGPLFGYSLDAPVSDGFDGTGVDAIADFLDARRGYCVHFASAFAVMARTLGMPSRIVVGYLPGTSAGTQDDGETIYSVESTQLHAWPEVHFEGIGWIPFEPTNSLGSPTNFASGTTGAPGSTPTTAPSAQAPTATPTPTSSAGLDPLDDQDGMSAGRGGSAASIALWPLAASLALLLVLAAPGATREVRRRRLLAAAGRGEAAAAWLSIQELAIDLGIPAPASESPRAFGARLAGEGADPAAVATLVGAIERASYAGDGRTADGGRWADAVESTRASLLGAASPLRRSFARVLPRSLVIRPGSAFAGGRARPPRETTA</sequence>
<feature type="transmembrane region" description="Helical" evidence="2">
    <location>
        <begin position="43"/>
        <end position="63"/>
    </location>
</feature>
<name>A0A5C8HZR1_9MICO</name>
<dbReference type="InterPro" id="IPR002931">
    <property type="entry name" value="Transglutaminase-like"/>
</dbReference>
<dbReference type="SUPFAM" id="SSF54001">
    <property type="entry name" value="Cysteine proteinases"/>
    <property type="match status" value="1"/>
</dbReference>
<protein>
    <submittedName>
        <fullName evidence="4">Transglutaminase domain-containing protein</fullName>
    </submittedName>
</protein>
<dbReference type="SMART" id="SM00460">
    <property type="entry name" value="TGc"/>
    <property type="match status" value="1"/>
</dbReference>
<dbReference type="OrthoDB" id="9804023at2"/>
<dbReference type="PANTHER" id="PTHR42736">
    <property type="entry name" value="PROTEIN-GLUTAMINE GAMMA-GLUTAMYLTRANSFERASE"/>
    <property type="match status" value="1"/>
</dbReference>
<organism evidence="4 5">
    <name type="scientific">Microbacterium hatanonis</name>
    <dbReference type="NCBI Taxonomy" id="404366"/>
    <lineage>
        <taxon>Bacteria</taxon>
        <taxon>Bacillati</taxon>
        <taxon>Actinomycetota</taxon>
        <taxon>Actinomycetes</taxon>
        <taxon>Micrococcales</taxon>
        <taxon>Microbacteriaceae</taxon>
        <taxon>Microbacterium</taxon>
    </lineage>
</organism>
<feature type="domain" description="Transglutaminase-like" evidence="3">
    <location>
        <begin position="482"/>
        <end position="557"/>
    </location>
</feature>
<keyword evidence="2" id="KW-0812">Transmembrane</keyword>
<feature type="transmembrane region" description="Helical" evidence="2">
    <location>
        <begin position="618"/>
        <end position="638"/>
    </location>
</feature>
<dbReference type="Pfam" id="PF11992">
    <property type="entry name" value="TgpA_N"/>
    <property type="match status" value="1"/>
</dbReference>
<feature type="transmembrane region" description="Helical" evidence="2">
    <location>
        <begin position="128"/>
        <end position="146"/>
    </location>
</feature>
<accession>A0A5C8HZR1</accession>
<evidence type="ECO:0000313" key="4">
    <source>
        <dbReference type="EMBL" id="TXK12202.1"/>
    </source>
</evidence>
<dbReference type="Pfam" id="PF13559">
    <property type="entry name" value="DUF4129"/>
    <property type="match status" value="1"/>
</dbReference>
<keyword evidence="5" id="KW-1185">Reference proteome</keyword>
<feature type="transmembrane region" description="Helical" evidence="2">
    <location>
        <begin position="227"/>
        <end position="246"/>
    </location>
</feature>
<feature type="region of interest" description="Disordered" evidence="1">
    <location>
        <begin position="376"/>
        <end position="397"/>
    </location>
</feature>
<dbReference type="Gene3D" id="3.10.620.30">
    <property type="match status" value="1"/>
</dbReference>
<evidence type="ECO:0000256" key="2">
    <source>
        <dbReference type="SAM" id="Phobius"/>
    </source>
</evidence>
<gene>
    <name evidence="4" type="ORF">FVP77_01550</name>
</gene>
<reference evidence="4 5" key="1">
    <citation type="submission" date="2019-08" db="EMBL/GenBank/DDBJ databases">
        <authorList>
            <person name="Dong K."/>
        </authorList>
    </citation>
    <scope>NUCLEOTIDE SEQUENCE [LARGE SCALE GENOMIC DNA]</scope>
    <source>
        <strain evidence="4 5">JCM14558</strain>
    </source>
</reference>
<evidence type="ECO:0000313" key="5">
    <source>
        <dbReference type="Proteomes" id="UP000321034"/>
    </source>
</evidence>
<feature type="transmembrane region" description="Helical" evidence="2">
    <location>
        <begin position="16"/>
        <end position="37"/>
    </location>
</feature>
<dbReference type="InterPro" id="IPR052901">
    <property type="entry name" value="Bact_TGase-like"/>
</dbReference>
<feature type="transmembrane region" description="Helical" evidence="2">
    <location>
        <begin position="70"/>
        <end position="90"/>
    </location>
</feature>
<feature type="transmembrane region" description="Helical" evidence="2">
    <location>
        <begin position="158"/>
        <end position="175"/>
    </location>
</feature>
<evidence type="ECO:0000256" key="1">
    <source>
        <dbReference type="SAM" id="MobiDB-lite"/>
    </source>
</evidence>
<feature type="transmembrane region" description="Helical" evidence="2">
    <location>
        <begin position="181"/>
        <end position="197"/>
    </location>
</feature>
<keyword evidence="2" id="KW-1133">Transmembrane helix</keyword>
<dbReference type="EMBL" id="VRSV01000001">
    <property type="protein sequence ID" value="TXK12202.1"/>
    <property type="molecule type" value="Genomic_DNA"/>
</dbReference>
<dbReference type="InterPro" id="IPR021878">
    <property type="entry name" value="TgpA_N"/>
</dbReference>
<feature type="compositionally biased region" description="Low complexity" evidence="1">
    <location>
        <begin position="566"/>
        <end position="597"/>
    </location>
</feature>
<dbReference type="InterPro" id="IPR025403">
    <property type="entry name" value="TgpA-like_C"/>
</dbReference>
<dbReference type="Proteomes" id="UP000321034">
    <property type="component" value="Unassembled WGS sequence"/>
</dbReference>
<evidence type="ECO:0000259" key="3">
    <source>
        <dbReference type="SMART" id="SM00460"/>
    </source>
</evidence>
<feature type="region of interest" description="Disordered" evidence="1">
    <location>
        <begin position="561"/>
        <end position="609"/>
    </location>
</feature>
<dbReference type="AlphaFoldDB" id="A0A5C8HZR1"/>
<keyword evidence="2" id="KW-0472">Membrane</keyword>
<proteinExistence type="predicted"/>
<comment type="caution">
    <text evidence="4">The sequence shown here is derived from an EMBL/GenBank/DDBJ whole genome shotgun (WGS) entry which is preliminary data.</text>
</comment>
<dbReference type="InterPro" id="IPR038765">
    <property type="entry name" value="Papain-like_cys_pep_sf"/>
</dbReference>